<keyword evidence="2" id="KW-1185">Reference proteome</keyword>
<dbReference type="OrthoDB" id="10548450at2759"/>
<comment type="caution">
    <text evidence="1">The sequence shown here is derived from an EMBL/GenBank/DDBJ whole genome shotgun (WGS) entry which is preliminary data.</text>
</comment>
<protein>
    <submittedName>
        <fullName evidence="1">MAP3K3 protein</fullName>
    </submittedName>
</protein>
<evidence type="ECO:0000313" key="1">
    <source>
        <dbReference type="EMBL" id="CAE7296351.1"/>
    </source>
</evidence>
<gene>
    <name evidence="1" type="primary">MAP3K3</name>
    <name evidence="1" type="ORF">SPIL2461_LOCUS6676</name>
</gene>
<proteinExistence type="predicted"/>
<sequence length="204" mass="23588">DRTREELKKIGLPSGADFSTDVNGKRNWAWVPVANDNKEDELMNLLQKYAIDVAEFSWQSFSELYDEVYTNRLSELQEIDNELLRTVRIVKVWLSADILGCRHVLVMKTKQQRRKTVEVPGVRALSMRMRAAQTWDDAAREALHDIARQIVLRMLPTKRPRDLSARRCECDVKVRSISGETMLVLDSKTSPEEVQNKKRISNMA</sequence>
<accession>A0A812NK89</accession>
<feature type="non-terminal residue" evidence="1">
    <location>
        <position position="1"/>
    </location>
</feature>
<evidence type="ECO:0000313" key="2">
    <source>
        <dbReference type="Proteomes" id="UP000649617"/>
    </source>
</evidence>
<dbReference type="AlphaFoldDB" id="A0A812NK89"/>
<name>A0A812NK89_SYMPI</name>
<dbReference type="EMBL" id="CAJNIZ010010202">
    <property type="protein sequence ID" value="CAE7296351.1"/>
    <property type="molecule type" value="Genomic_DNA"/>
</dbReference>
<organism evidence="1 2">
    <name type="scientific">Symbiodinium pilosum</name>
    <name type="common">Dinoflagellate</name>
    <dbReference type="NCBI Taxonomy" id="2952"/>
    <lineage>
        <taxon>Eukaryota</taxon>
        <taxon>Sar</taxon>
        <taxon>Alveolata</taxon>
        <taxon>Dinophyceae</taxon>
        <taxon>Suessiales</taxon>
        <taxon>Symbiodiniaceae</taxon>
        <taxon>Symbiodinium</taxon>
    </lineage>
</organism>
<dbReference type="Proteomes" id="UP000649617">
    <property type="component" value="Unassembled WGS sequence"/>
</dbReference>
<reference evidence="1" key="1">
    <citation type="submission" date="2021-02" db="EMBL/GenBank/DDBJ databases">
        <authorList>
            <person name="Dougan E. K."/>
            <person name="Rhodes N."/>
            <person name="Thang M."/>
            <person name="Chan C."/>
        </authorList>
    </citation>
    <scope>NUCLEOTIDE SEQUENCE</scope>
</reference>